<dbReference type="PANTHER" id="PTHR45615">
    <property type="entry name" value="MYOSIN HEAVY CHAIN, NON-MUSCLE"/>
    <property type="match status" value="1"/>
</dbReference>
<dbReference type="FunFam" id="2.30.42.10:FF:000059">
    <property type="entry name" value="unconventional myosin-XVIIIa isoform X1"/>
    <property type="match status" value="1"/>
</dbReference>
<dbReference type="PANTHER" id="PTHR45615:SF13">
    <property type="entry name" value="UNCONVENTIONAL MYOSIN-XVIIIA"/>
    <property type="match status" value="1"/>
</dbReference>
<accession>A0A7L3YGR0</accession>
<dbReference type="InterPro" id="IPR036961">
    <property type="entry name" value="Kinesin_motor_dom_sf"/>
</dbReference>
<keyword evidence="2 6" id="KW-0067">ATP-binding</keyword>
<feature type="region of interest" description="Disordered" evidence="8">
    <location>
        <begin position="1495"/>
        <end position="1533"/>
    </location>
</feature>
<dbReference type="GO" id="GO:0005737">
    <property type="term" value="C:cytoplasm"/>
    <property type="evidence" value="ECO:0007669"/>
    <property type="project" value="TreeGrafter"/>
</dbReference>
<feature type="compositionally biased region" description="Polar residues" evidence="8">
    <location>
        <begin position="1559"/>
        <end position="1570"/>
    </location>
</feature>
<dbReference type="InterPro" id="IPR057772">
    <property type="entry name" value="SH3_Myo18a"/>
</dbReference>
<evidence type="ECO:0000313" key="12">
    <source>
        <dbReference type="Proteomes" id="UP000563060"/>
    </source>
</evidence>
<dbReference type="Gene3D" id="4.10.270.10">
    <property type="entry name" value="Myosin, subunit A"/>
    <property type="match status" value="1"/>
</dbReference>
<dbReference type="SUPFAM" id="SSF50156">
    <property type="entry name" value="PDZ domain-like"/>
    <property type="match status" value="1"/>
</dbReference>
<dbReference type="Pfam" id="PF00595">
    <property type="entry name" value="PDZ"/>
    <property type="match status" value="1"/>
</dbReference>
<feature type="region of interest" description="Disordered" evidence="8">
    <location>
        <begin position="722"/>
        <end position="749"/>
    </location>
</feature>
<sequence length="2084" mass="234624">MFNLMKKDKEKDGARKEKKEKKEKKERMSAAELKSLEEMSMRRGFFNLNRASKRDSKTRLEISNPIPIKVASGSDLHLTDIDSDSNRGSVILDSGHLSTASSSDDLKVDDANFKGSVLQRAAKFGSLAKQNSQMIVKRFSFSQKSRDESTSETSTPSEHSAAPSPQVEVRTLETQLAKQGVPLGHPCTPPAASLRARVPELVDKRFPAELRLPALVPPQPPTPRQLELQRRNTGDFGFSLRRTTMLDRAPDGQVYRRVVHFAEPGAGTKDLALGLVPGDRLVEINGRNVENKSRDEIVEMIRQSGETVQLKVQPILELSELSRCWLRGGQGTRRAAWDAKTEEQIAAEEAWYETEKVWLVHRDGFSLGDQLRPEEGSPLPEGKVKVKLDNDGAILEVEEDDVEKANPPSCDRAEDLASLLYLNESSVLHTLRQRYGGNLLHTYAGPTMVIINPLSSPSMYSEKVMHMFKGCRREDTSPHIYAVAQAAYRSMLMSRQDQAVVLLGASGSGKTTNCQHLVQYLATIAGSTSKVFSAEKWQALYTILEAFGNSSTGMNGNATRFSQIISLDFDQAGQVASASVQTLLLEKLRVAKRPANEATFNVFYYLLACSDSALRTELHFNHLAENNVFGITPLSKPEEKQKATQQFNKLQAAMKVMGISGDEQKAFWLVLGAIYHLGAAGATKAGRKQFARHEWAQKAAYLLGCSLEELSSAIFKHQPKGTLQRSTSFRQGPDEPPLGDGGTGRVRDGGDSGWPRVTLGWGHSGLPWPGPKVTALECLEGMVAGLYSELFTLLISLLNRALKSSQHSVCSVTVVDTPGAQNPELAGQSRGATFEELCHNYAQERLQLLFHQRTFARELERYKEENIELALADAEPGSSGSVAAVDQPSHQALVRSLARTDEARGLLWLLEEEALQPGGNEDTLLERLFSYYGPQEGGKKGQGGPGTARLCVGGAPVPCPSVSCLPAGHNPLLPSDKPRHFLLGHSSGTNWVEYDATGWLNHVKHNPASQNASILLQESQKKVISSLFAGRGGSALVLSGSVAGLEGGSQLALRRATSMRKTFTTGVAAVKKKSLCIQIKLQVDALIDSIKKSKLHFVHCFLPKAAGGGGDPRALPCRRVSGSELELPAEHCEAGLMQLDVPLLRAQLRGSRLLDALRMYRQGYPDHMVFAEFRRRFDVLAPHLTKKHGRNYIVVDEKRAVEELLESLDLEKSSYHMGLSRVFFRAGSLARLEEQRDAQTSRNITLFQAACRGFLARQQFKKRKIQDLAIRCVQKNIKKNKGVKGWPWWKLFTTVRPLIEVQLTEDQIRGKDEEIQQLKSKLEKVEKERNELRLNSDRLESRITELTSELTDERNTGESASQLLDAETAERLRAEKEMKDLQAKYDALKKQMESMEMEVMEARLIRAAELNGELDDDDSGGEWRLKYERAVREIDFTKKRMQQELEDKLEVEQQGKRQLERRLTDLQADSEESQRALQQLKKKCQRLAAELQDTKLHLEGQQGRNHDLEKKQRRFDSELSQAHEEAQRERLQREKLSREKDVLVAEVFGLKQLLEVSVPQSLPRSPSQRIPSAHGDPLSWQDKDSDIVGLTQKAEALEAELQDISCQEWKDEASLAKVKKQLRDLEAKVKDQEEELDEQAGTIQMLEQAKLRLEMEMERLRQTHAKEVESRDEEVEEIRQSCQKKLKQMEVQLEEEYEDKQKVLREKRELESKLSAVSEQANQRDFETEKRLRRDLKRTKALLADAQIMLDHLKNNAPSKREIAQLKNQLEESEFTCAAAVKARKSMEVEIEDLHLQIDDLAKAKAALEEQLSRLQREKNEVQSRLEEDQEDMNELMKKHKAAVAQASRDLAQMNDLQAQLEEVSKEKQELQEKLQGLQSQLEFLEQSMVDKSLVSRQEAKIRELESRLEFERTQVKRLESLATRLKENMEKLTEERDQRAAAENREKEQNKRLQRQLRDVKEEMGELAKKEAEASRKKHELEMDLESLEAANQSLQSDLKLAFKRIGDLQAAIEDEMESDSNEDLINSLQDMVAKYQKRKSKLDGDSDVDSELEERVDEVKSWLSKNKGSSKALSDDGSLKGS</sequence>
<dbReference type="Gene3D" id="1.20.120.720">
    <property type="entry name" value="Myosin VI head, motor domain, U50 subdomain"/>
    <property type="match status" value="2"/>
</dbReference>
<feature type="compositionally biased region" description="Basic and acidic residues" evidence="8">
    <location>
        <begin position="23"/>
        <end position="34"/>
    </location>
</feature>
<feature type="region of interest" description="Disordered" evidence="8">
    <location>
        <begin position="1"/>
        <end position="34"/>
    </location>
</feature>
<dbReference type="InterPro" id="IPR001609">
    <property type="entry name" value="Myosin_head_motor_dom-like"/>
</dbReference>
<evidence type="ECO:0000256" key="5">
    <source>
        <dbReference type="ARBA" id="ARBA00023175"/>
    </source>
</evidence>
<evidence type="ECO:0000256" key="1">
    <source>
        <dbReference type="ARBA" id="ARBA00022741"/>
    </source>
</evidence>
<comment type="caution">
    <text evidence="6">Lacks conserved residue(s) required for the propagation of feature annotation.</text>
</comment>
<gene>
    <name evidence="11" type="primary">Myo18a</name>
    <name evidence="11" type="ORF">FREGRA_R01642</name>
</gene>
<feature type="domain" description="Myosin motor" evidence="10">
    <location>
        <begin position="411"/>
        <end position="1237"/>
    </location>
</feature>
<dbReference type="Gene3D" id="1.20.5.1160">
    <property type="entry name" value="Vasodilator-stimulated phosphoprotein"/>
    <property type="match status" value="1"/>
</dbReference>
<dbReference type="FunFam" id="4.10.270.10:FF:000002">
    <property type="entry name" value="unconventional myosin-XVIIIa isoform X1"/>
    <property type="match status" value="1"/>
</dbReference>
<evidence type="ECO:0000256" key="8">
    <source>
        <dbReference type="SAM" id="MobiDB-lite"/>
    </source>
</evidence>
<evidence type="ECO:0000259" key="9">
    <source>
        <dbReference type="PROSITE" id="PS50106"/>
    </source>
</evidence>
<keyword evidence="12" id="KW-1185">Reference proteome</keyword>
<dbReference type="Pfam" id="PF00063">
    <property type="entry name" value="Myosin_head"/>
    <property type="match status" value="2"/>
</dbReference>
<feature type="region of interest" description="Disordered" evidence="8">
    <location>
        <begin position="1559"/>
        <end position="1582"/>
    </location>
</feature>
<feature type="compositionally biased region" description="Polar residues" evidence="8">
    <location>
        <begin position="2065"/>
        <end position="2074"/>
    </location>
</feature>
<feature type="non-terminal residue" evidence="11">
    <location>
        <position position="2084"/>
    </location>
</feature>
<dbReference type="Gene3D" id="1.10.10.820">
    <property type="match status" value="1"/>
</dbReference>
<dbReference type="SMART" id="SM00228">
    <property type="entry name" value="PDZ"/>
    <property type="match status" value="1"/>
</dbReference>
<dbReference type="InterPro" id="IPR000048">
    <property type="entry name" value="IQ_motif_EF-hand-BS"/>
</dbReference>
<reference evidence="11 12" key="1">
    <citation type="submission" date="2019-09" db="EMBL/GenBank/DDBJ databases">
        <title>Bird 10,000 Genomes (B10K) Project - Family phase.</title>
        <authorList>
            <person name="Zhang G."/>
        </authorList>
    </citation>
    <scope>NUCLEOTIDE SEQUENCE [LARGE SCALE GENOMIC DNA]</scope>
    <source>
        <strain evidence="11">B10K-DU-006-09</strain>
        <tissue evidence="11">Muscle</tissue>
    </source>
</reference>
<feature type="non-terminal residue" evidence="11">
    <location>
        <position position="1"/>
    </location>
</feature>
<feature type="domain" description="PDZ" evidence="9">
    <location>
        <begin position="225"/>
        <end position="316"/>
    </location>
</feature>
<dbReference type="Proteomes" id="UP000563060">
    <property type="component" value="Unassembled WGS sequence"/>
</dbReference>
<evidence type="ECO:0000256" key="4">
    <source>
        <dbReference type="ARBA" id="ARBA00023123"/>
    </source>
</evidence>
<keyword evidence="1 6" id="KW-0547">Nucleotide-binding</keyword>
<dbReference type="FunFam" id="1.10.10.820:FF:000004">
    <property type="entry name" value="unconventional myosin-XVIIIa isoform X1"/>
    <property type="match status" value="1"/>
</dbReference>
<feature type="compositionally biased region" description="Basic and acidic residues" evidence="8">
    <location>
        <begin position="2075"/>
        <end position="2084"/>
    </location>
</feature>
<comment type="caution">
    <text evidence="11">The sequence shown here is derived from an EMBL/GenBank/DDBJ whole genome shotgun (WGS) entry which is preliminary data.</text>
</comment>
<evidence type="ECO:0000313" key="11">
    <source>
        <dbReference type="EMBL" id="NXV99211.1"/>
    </source>
</evidence>
<evidence type="ECO:0000256" key="6">
    <source>
        <dbReference type="PROSITE-ProRule" id="PRU00782"/>
    </source>
</evidence>
<dbReference type="GO" id="GO:0016460">
    <property type="term" value="C:myosin II complex"/>
    <property type="evidence" value="ECO:0007669"/>
    <property type="project" value="TreeGrafter"/>
</dbReference>
<evidence type="ECO:0000256" key="7">
    <source>
        <dbReference type="SAM" id="Coils"/>
    </source>
</evidence>
<name>A0A7L3YGR0_FREGA</name>
<feature type="region of interest" description="Disordered" evidence="8">
    <location>
        <begin position="2037"/>
        <end position="2084"/>
    </location>
</feature>
<keyword evidence="6" id="KW-0009">Actin-binding</keyword>
<keyword evidence="4 6" id="KW-0518">Myosin</keyword>
<dbReference type="CDD" id="cd01386">
    <property type="entry name" value="MYSc_Myo18"/>
    <property type="match status" value="1"/>
</dbReference>
<evidence type="ECO:0000259" key="10">
    <source>
        <dbReference type="PROSITE" id="PS51456"/>
    </source>
</evidence>
<dbReference type="PROSITE" id="PS51456">
    <property type="entry name" value="MYOSIN_MOTOR"/>
    <property type="match status" value="1"/>
</dbReference>
<protein>
    <submittedName>
        <fullName evidence="11">MY18A protein</fullName>
    </submittedName>
</protein>
<dbReference type="SMART" id="SM00015">
    <property type="entry name" value="IQ"/>
    <property type="match status" value="1"/>
</dbReference>
<dbReference type="PROSITE" id="PS50106">
    <property type="entry name" value="PDZ"/>
    <property type="match status" value="1"/>
</dbReference>
<dbReference type="GO" id="GO:0003774">
    <property type="term" value="F:cytoskeletal motor activity"/>
    <property type="evidence" value="ECO:0007669"/>
    <property type="project" value="UniProtKB-UniRule"/>
</dbReference>
<evidence type="ECO:0000256" key="2">
    <source>
        <dbReference type="ARBA" id="ARBA00022840"/>
    </source>
</evidence>
<comment type="similarity">
    <text evidence="6">Belongs to the TRAFAC class myosin-kinesin ATPase superfamily. Myosin family.</text>
</comment>
<dbReference type="CDD" id="cd06747">
    <property type="entry name" value="PDZ_MYO18-like"/>
    <property type="match status" value="1"/>
</dbReference>
<dbReference type="GO" id="GO:0031032">
    <property type="term" value="P:actomyosin structure organization"/>
    <property type="evidence" value="ECO:0007669"/>
    <property type="project" value="TreeGrafter"/>
</dbReference>
<dbReference type="Gene3D" id="2.30.42.10">
    <property type="match status" value="1"/>
</dbReference>
<keyword evidence="5 6" id="KW-0505">Motor protein</keyword>
<evidence type="ECO:0000256" key="3">
    <source>
        <dbReference type="ARBA" id="ARBA00023054"/>
    </source>
</evidence>
<dbReference type="Gene3D" id="3.30.70.1590">
    <property type="match status" value="1"/>
</dbReference>
<dbReference type="Pfam" id="PF24556">
    <property type="entry name" value="SH3_Myosin-XVIIIa"/>
    <property type="match status" value="1"/>
</dbReference>
<feature type="compositionally biased region" description="Basic and acidic residues" evidence="8">
    <location>
        <begin position="1"/>
        <end position="17"/>
    </location>
</feature>
<dbReference type="InterPro" id="IPR036034">
    <property type="entry name" value="PDZ_sf"/>
</dbReference>
<dbReference type="Gene3D" id="1.20.58.530">
    <property type="match status" value="1"/>
</dbReference>
<dbReference type="EMBL" id="VZZT01000022">
    <property type="protein sequence ID" value="NXV99211.1"/>
    <property type="molecule type" value="Genomic_DNA"/>
</dbReference>
<keyword evidence="3 7" id="KW-0175">Coiled coil</keyword>
<dbReference type="SUPFAM" id="SSF52540">
    <property type="entry name" value="P-loop containing nucleoside triphosphate hydrolases"/>
    <property type="match status" value="1"/>
</dbReference>
<feature type="region of interest" description="Disordered" evidence="8">
    <location>
        <begin position="1930"/>
        <end position="1958"/>
    </location>
</feature>
<dbReference type="Pfam" id="PF00612">
    <property type="entry name" value="IQ"/>
    <property type="match status" value="1"/>
</dbReference>
<dbReference type="FunFam" id="3.40.850.10:FF:000020">
    <property type="entry name" value="unconventional myosin-XVIIIa isoform X1"/>
    <property type="match status" value="1"/>
</dbReference>
<dbReference type="PROSITE" id="PS50096">
    <property type="entry name" value="IQ"/>
    <property type="match status" value="1"/>
</dbReference>
<dbReference type="Gene3D" id="1.20.5.340">
    <property type="match status" value="1"/>
</dbReference>
<dbReference type="GO" id="GO:0051015">
    <property type="term" value="F:actin filament binding"/>
    <property type="evidence" value="ECO:0007669"/>
    <property type="project" value="TreeGrafter"/>
</dbReference>
<dbReference type="GO" id="GO:0032982">
    <property type="term" value="C:myosin filament"/>
    <property type="evidence" value="ECO:0007669"/>
    <property type="project" value="TreeGrafter"/>
</dbReference>
<dbReference type="GO" id="GO:0005524">
    <property type="term" value="F:ATP binding"/>
    <property type="evidence" value="ECO:0007669"/>
    <property type="project" value="UniProtKB-UniRule"/>
</dbReference>
<dbReference type="PRINTS" id="PR00193">
    <property type="entry name" value="MYOSINHEAVY"/>
</dbReference>
<feature type="compositionally biased region" description="Acidic residues" evidence="8">
    <location>
        <begin position="2047"/>
        <end position="2058"/>
    </location>
</feature>
<proteinExistence type="inferred from homology"/>
<dbReference type="InterPro" id="IPR001478">
    <property type="entry name" value="PDZ"/>
</dbReference>
<feature type="region of interest" description="Disordered" evidence="8">
    <location>
        <begin position="140"/>
        <end position="167"/>
    </location>
</feature>
<dbReference type="SMART" id="SM00242">
    <property type="entry name" value="MYSc"/>
    <property type="match status" value="1"/>
</dbReference>
<dbReference type="FunFam" id="1.20.5.1160:FF:000006">
    <property type="entry name" value="Myosin-XVIIIa isoform a"/>
    <property type="match status" value="1"/>
</dbReference>
<feature type="compositionally biased region" description="Low complexity" evidence="8">
    <location>
        <begin position="151"/>
        <end position="160"/>
    </location>
</feature>
<feature type="binding site" evidence="6">
    <location>
        <begin position="504"/>
        <end position="511"/>
    </location>
    <ligand>
        <name>ATP</name>
        <dbReference type="ChEBI" id="CHEBI:30616"/>
    </ligand>
</feature>
<dbReference type="Gene3D" id="3.40.850.10">
    <property type="entry name" value="Kinesin motor domain"/>
    <property type="match status" value="2"/>
</dbReference>
<organism evidence="11 12">
    <name type="scientific">Fregetta grallaria</name>
    <name type="common">White-bellied storm-petrel</name>
    <name type="synonym">Procellaria grallaria</name>
    <dbReference type="NCBI Taxonomy" id="79628"/>
    <lineage>
        <taxon>Eukaryota</taxon>
        <taxon>Metazoa</taxon>
        <taxon>Chordata</taxon>
        <taxon>Craniata</taxon>
        <taxon>Vertebrata</taxon>
        <taxon>Euteleostomi</taxon>
        <taxon>Archelosauria</taxon>
        <taxon>Archosauria</taxon>
        <taxon>Dinosauria</taxon>
        <taxon>Saurischia</taxon>
        <taxon>Theropoda</taxon>
        <taxon>Coelurosauria</taxon>
        <taxon>Aves</taxon>
        <taxon>Neognathae</taxon>
        <taxon>Neoaves</taxon>
        <taxon>Aequornithes</taxon>
        <taxon>Procellariiformes</taxon>
        <taxon>Hydrobatidae</taxon>
        <taxon>Fregetta</taxon>
    </lineage>
</organism>
<feature type="coiled-coil region" evidence="7">
    <location>
        <begin position="1587"/>
        <end position="1756"/>
    </location>
</feature>
<dbReference type="InterPro" id="IPR036064">
    <property type="entry name" value="MYSc_Myo18"/>
</dbReference>
<dbReference type="InterPro" id="IPR027417">
    <property type="entry name" value="P-loop_NTPase"/>
</dbReference>